<keyword evidence="12" id="KW-1185">Reference proteome</keyword>
<evidence type="ECO:0000256" key="3">
    <source>
        <dbReference type="ARBA" id="ARBA00022448"/>
    </source>
</evidence>
<dbReference type="Pfam" id="PF08352">
    <property type="entry name" value="oligo_HPY"/>
    <property type="match status" value="1"/>
</dbReference>
<dbReference type="FunFam" id="3.40.50.300:FF:000016">
    <property type="entry name" value="Oligopeptide ABC transporter ATP-binding component"/>
    <property type="match status" value="1"/>
</dbReference>
<gene>
    <name evidence="11" type="ORF">IB286_12880</name>
</gene>
<dbReference type="PROSITE" id="PS50893">
    <property type="entry name" value="ABC_TRANSPORTER_2"/>
    <property type="match status" value="1"/>
</dbReference>
<dbReference type="Pfam" id="PF00005">
    <property type="entry name" value="ABC_tran"/>
    <property type="match status" value="1"/>
</dbReference>
<comment type="catalytic activity">
    <reaction evidence="9">
        <text>a dipeptide(out) + ATP + H2O = a dipeptide(in) + ADP + phosphate + H(+)</text>
        <dbReference type="Rhea" id="RHEA:23120"/>
        <dbReference type="ChEBI" id="CHEBI:15377"/>
        <dbReference type="ChEBI" id="CHEBI:15378"/>
        <dbReference type="ChEBI" id="CHEBI:30616"/>
        <dbReference type="ChEBI" id="CHEBI:43474"/>
        <dbReference type="ChEBI" id="CHEBI:90799"/>
        <dbReference type="ChEBI" id="CHEBI:456216"/>
        <dbReference type="EC" id="7.4.2.9"/>
    </reaction>
</comment>
<dbReference type="Proteomes" id="UP000610558">
    <property type="component" value="Unassembled WGS sequence"/>
</dbReference>
<name>A0A927C4K6_9GAMM</name>
<dbReference type="SMART" id="SM00382">
    <property type="entry name" value="AAA"/>
    <property type="match status" value="1"/>
</dbReference>
<comment type="similarity">
    <text evidence="2">Belongs to the ABC transporter superfamily.</text>
</comment>
<dbReference type="InterPro" id="IPR050388">
    <property type="entry name" value="ABC_Ni/Peptide_Import"/>
</dbReference>
<proteinExistence type="inferred from homology"/>
<comment type="caution">
    <text evidence="11">The sequence shown here is derived from an EMBL/GenBank/DDBJ whole genome shotgun (WGS) entry which is preliminary data.</text>
</comment>
<dbReference type="InterPro" id="IPR003593">
    <property type="entry name" value="AAA+_ATPase"/>
</dbReference>
<dbReference type="EMBL" id="JACXLD010000008">
    <property type="protein sequence ID" value="MBD2859897.1"/>
    <property type="molecule type" value="Genomic_DNA"/>
</dbReference>
<dbReference type="NCBIfam" id="TIGR01727">
    <property type="entry name" value="oligo_HPY"/>
    <property type="match status" value="1"/>
</dbReference>
<keyword evidence="4" id="KW-1003">Cell membrane</keyword>
<dbReference type="GO" id="GO:0015833">
    <property type="term" value="P:peptide transport"/>
    <property type="evidence" value="ECO:0007669"/>
    <property type="project" value="InterPro"/>
</dbReference>
<organism evidence="11 12">
    <name type="scientific">Spongiibacter pelagi</name>
    <dbReference type="NCBI Taxonomy" id="2760804"/>
    <lineage>
        <taxon>Bacteria</taxon>
        <taxon>Pseudomonadati</taxon>
        <taxon>Pseudomonadota</taxon>
        <taxon>Gammaproteobacteria</taxon>
        <taxon>Cellvibrionales</taxon>
        <taxon>Spongiibacteraceae</taxon>
        <taxon>Spongiibacter</taxon>
    </lineage>
</organism>
<sequence>MVSDVSFTIAAGQTLGLVGESGCGKSLTAMAIVDLLPKPQVYQSGGEISFNGQRIDSNDPKALKALRGKKVAVIFQDPMTALNPVQRTGQQIEEVLKLHFPKMDKSQRRQRSIQLLNDVGIPSPENRIDAYPHQFSGGMRQRLMIAMALAGEPDLLIADEPTTALDVTIQAQIVALLKKLQQERNMAMLFITHDLALVSQVSDHVVVMYAGKIVEQQDVPHIFSQPRHPYTKGLIAALPAAVARAPKTKLDAMPGQVPSIDAMPTGCRFANRCEYANERCEQEAPELTAHETGEISCHHWQTINEASTSGVSKNV</sequence>
<evidence type="ECO:0000256" key="8">
    <source>
        <dbReference type="ARBA" id="ARBA00038852"/>
    </source>
</evidence>
<evidence type="ECO:0000256" key="1">
    <source>
        <dbReference type="ARBA" id="ARBA00004417"/>
    </source>
</evidence>
<dbReference type="CDD" id="cd03257">
    <property type="entry name" value="ABC_NikE_OppD_transporters"/>
    <property type="match status" value="1"/>
</dbReference>
<dbReference type="PANTHER" id="PTHR43297:SF2">
    <property type="entry name" value="DIPEPTIDE TRANSPORT ATP-BINDING PROTEIN DPPD"/>
    <property type="match status" value="1"/>
</dbReference>
<evidence type="ECO:0000256" key="9">
    <source>
        <dbReference type="ARBA" id="ARBA00047356"/>
    </source>
</evidence>
<dbReference type="SUPFAM" id="SSF52540">
    <property type="entry name" value="P-loop containing nucleoside triphosphate hydrolases"/>
    <property type="match status" value="1"/>
</dbReference>
<keyword evidence="5" id="KW-0547">Nucleotide-binding</keyword>
<evidence type="ECO:0000256" key="7">
    <source>
        <dbReference type="ARBA" id="ARBA00023136"/>
    </source>
</evidence>
<evidence type="ECO:0000313" key="12">
    <source>
        <dbReference type="Proteomes" id="UP000610558"/>
    </source>
</evidence>
<dbReference type="PANTHER" id="PTHR43297">
    <property type="entry name" value="OLIGOPEPTIDE TRANSPORT ATP-BINDING PROTEIN APPD"/>
    <property type="match status" value="1"/>
</dbReference>
<dbReference type="EC" id="7.4.2.9" evidence="8"/>
<dbReference type="InterPro" id="IPR027417">
    <property type="entry name" value="P-loop_NTPase"/>
</dbReference>
<dbReference type="AlphaFoldDB" id="A0A927C4K6"/>
<protein>
    <recommendedName>
        <fullName evidence="8">ABC-type dipeptide transporter</fullName>
        <ecNumber evidence="8">7.4.2.9</ecNumber>
    </recommendedName>
</protein>
<comment type="subcellular location">
    <subcellularLocation>
        <location evidence="1">Cell inner membrane</location>
        <topology evidence="1">Peripheral membrane protein</topology>
    </subcellularLocation>
</comment>
<evidence type="ECO:0000313" key="11">
    <source>
        <dbReference type="EMBL" id="MBD2859897.1"/>
    </source>
</evidence>
<dbReference type="PROSITE" id="PS00211">
    <property type="entry name" value="ABC_TRANSPORTER_1"/>
    <property type="match status" value="1"/>
</dbReference>
<dbReference type="GO" id="GO:0055085">
    <property type="term" value="P:transmembrane transport"/>
    <property type="evidence" value="ECO:0007669"/>
    <property type="project" value="UniProtKB-ARBA"/>
</dbReference>
<evidence type="ECO:0000256" key="4">
    <source>
        <dbReference type="ARBA" id="ARBA00022475"/>
    </source>
</evidence>
<keyword evidence="7" id="KW-0472">Membrane</keyword>
<evidence type="ECO:0000256" key="2">
    <source>
        <dbReference type="ARBA" id="ARBA00005417"/>
    </source>
</evidence>
<feature type="domain" description="ABC transporter" evidence="10">
    <location>
        <begin position="1"/>
        <end position="235"/>
    </location>
</feature>
<accession>A0A927C4K6</accession>
<keyword evidence="6 11" id="KW-0067">ATP-binding</keyword>
<dbReference type="InterPro" id="IPR017871">
    <property type="entry name" value="ABC_transporter-like_CS"/>
</dbReference>
<evidence type="ECO:0000256" key="5">
    <source>
        <dbReference type="ARBA" id="ARBA00022741"/>
    </source>
</evidence>
<dbReference type="InterPro" id="IPR013563">
    <property type="entry name" value="Oligopep_ABC_C"/>
</dbReference>
<keyword evidence="3" id="KW-0813">Transport</keyword>
<dbReference type="GO" id="GO:0005524">
    <property type="term" value="F:ATP binding"/>
    <property type="evidence" value="ECO:0007669"/>
    <property type="project" value="UniProtKB-KW"/>
</dbReference>
<reference evidence="11" key="1">
    <citation type="submission" date="2020-09" db="EMBL/GenBank/DDBJ databases">
        <authorList>
            <person name="Yoon J.-W."/>
        </authorList>
    </citation>
    <scope>NUCLEOTIDE SEQUENCE</scope>
    <source>
        <strain evidence="11">KMU-158</strain>
    </source>
</reference>
<evidence type="ECO:0000256" key="6">
    <source>
        <dbReference type="ARBA" id="ARBA00022840"/>
    </source>
</evidence>
<dbReference type="Gene3D" id="3.40.50.300">
    <property type="entry name" value="P-loop containing nucleotide triphosphate hydrolases"/>
    <property type="match status" value="1"/>
</dbReference>
<dbReference type="GO" id="GO:0005886">
    <property type="term" value="C:plasma membrane"/>
    <property type="evidence" value="ECO:0007669"/>
    <property type="project" value="UniProtKB-SubCell"/>
</dbReference>
<dbReference type="GO" id="GO:0016887">
    <property type="term" value="F:ATP hydrolysis activity"/>
    <property type="evidence" value="ECO:0007669"/>
    <property type="project" value="InterPro"/>
</dbReference>
<evidence type="ECO:0000259" key="10">
    <source>
        <dbReference type="PROSITE" id="PS50893"/>
    </source>
</evidence>
<dbReference type="InterPro" id="IPR003439">
    <property type="entry name" value="ABC_transporter-like_ATP-bd"/>
</dbReference>